<organism evidence="2">
    <name type="scientific">Brachypodium distachyon</name>
    <name type="common">Purple false brome</name>
    <name type="synonym">Trachynia distachya</name>
    <dbReference type="NCBI Taxonomy" id="15368"/>
    <lineage>
        <taxon>Eukaryota</taxon>
        <taxon>Viridiplantae</taxon>
        <taxon>Streptophyta</taxon>
        <taxon>Embryophyta</taxon>
        <taxon>Tracheophyta</taxon>
        <taxon>Spermatophyta</taxon>
        <taxon>Magnoliopsida</taxon>
        <taxon>Liliopsida</taxon>
        <taxon>Poales</taxon>
        <taxon>Poaceae</taxon>
        <taxon>BOP clade</taxon>
        <taxon>Pooideae</taxon>
        <taxon>Stipodae</taxon>
        <taxon>Brachypodieae</taxon>
        <taxon>Brachypodium</taxon>
    </lineage>
</organism>
<dbReference type="EnsemblPlants" id="PNT68419">
    <property type="protein sequence ID" value="PNT68419"/>
    <property type="gene ID" value="BRADI_3g40383v3"/>
</dbReference>
<dbReference type="AlphaFoldDB" id="A0A2K2D2B2"/>
<name>A0A2K2D2B2_BRADI</name>
<evidence type="ECO:0000313" key="3">
    <source>
        <dbReference type="EnsemblPlants" id="PNT68419"/>
    </source>
</evidence>
<feature type="transmembrane region" description="Helical" evidence="1">
    <location>
        <begin position="76"/>
        <end position="100"/>
    </location>
</feature>
<reference evidence="2 3" key="1">
    <citation type="journal article" date="2010" name="Nature">
        <title>Genome sequencing and analysis of the model grass Brachypodium distachyon.</title>
        <authorList>
            <consortium name="International Brachypodium Initiative"/>
        </authorList>
    </citation>
    <scope>NUCLEOTIDE SEQUENCE [LARGE SCALE GENOMIC DNA]</scope>
    <source>
        <strain evidence="2">Bd21</strain>
        <strain evidence="3">cv. Bd21</strain>
    </source>
</reference>
<dbReference type="EMBL" id="CM000882">
    <property type="protein sequence ID" value="PNT68419.1"/>
    <property type="molecule type" value="Genomic_DNA"/>
</dbReference>
<feature type="transmembrane region" description="Helical" evidence="1">
    <location>
        <begin position="121"/>
        <end position="144"/>
    </location>
</feature>
<dbReference type="KEGG" id="bdi:104583734"/>
<reference evidence="3" key="3">
    <citation type="submission" date="2018-08" db="UniProtKB">
        <authorList>
            <consortium name="EnsemblPlants"/>
        </authorList>
    </citation>
    <scope>IDENTIFICATION</scope>
    <source>
        <strain evidence="3">cv. Bd21</strain>
    </source>
</reference>
<dbReference type="ExpressionAtlas" id="A0A2K2D2B2">
    <property type="expression patterns" value="baseline"/>
</dbReference>
<dbReference type="Gramene" id="PNT68419">
    <property type="protein sequence ID" value="PNT68419"/>
    <property type="gene ID" value="BRADI_3g40383v3"/>
</dbReference>
<sequence length="159" mass="17514">MERRDYWLLFGRTLCMALAVAVLAIAPRSEEEPTGTLAVFVAVKTTVSLEILWGPFKLMMHVASLRHWNDAGPGDYFGYPFVVVEWVLAVAQWGSASAAWGVITDPRFSCTGSHGRFCRRYVVSSGIAALLSVVSVANATVLVWTRMTHGQRLLELIGQ</sequence>
<keyword evidence="4" id="KW-1185">Reference proteome</keyword>
<evidence type="ECO:0000313" key="2">
    <source>
        <dbReference type="EMBL" id="PNT68419.1"/>
    </source>
</evidence>
<keyword evidence="1" id="KW-1133">Transmembrane helix</keyword>
<protein>
    <submittedName>
        <fullName evidence="2 3">Uncharacterized protein</fullName>
    </submittedName>
</protein>
<dbReference type="RefSeq" id="XP_010235310.1">
    <property type="nucleotide sequence ID" value="XM_010237008.2"/>
</dbReference>
<reference evidence="2" key="2">
    <citation type="submission" date="2017-06" db="EMBL/GenBank/DDBJ databases">
        <title>WGS assembly of Brachypodium distachyon.</title>
        <authorList>
            <consortium name="The International Brachypodium Initiative"/>
            <person name="Lucas S."/>
            <person name="Harmon-Smith M."/>
            <person name="Lail K."/>
            <person name="Tice H."/>
            <person name="Grimwood J."/>
            <person name="Bruce D."/>
            <person name="Barry K."/>
            <person name="Shu S."/>
            <person name="Lindquist E."/>
            <person name="Wang M."/>
            <person name="Pitluck S."/>
            <person name="Vogel J.P."/>
            <person name="Garvin D.F."/>
            <person name="Mockler T.C."/>
            <person name="Schmutz J."/>
            <person name="Rokhsar D."/>
            <person name="Bevan M.W."/>
        </authorList>
    </citation>
    <scope>NUCLEOTIDE SEQUENCE</scope>
    <source>
        <strain evidence="2">Bd21</strain>
    </source>
</reference>
<feature type="transmembrane region" description="Helical" evidence="1">
    <location>
        <begin position="6"/>
        <end position="25"/>
    </location>
</feature>
<keyword evidence="1" id="KW-0472">Membrane</keyword>
<gene>
    <name evidence="3" type="primary">LOC104583734</name>
    <name evidence="2" type="ORF">BRADI_3g40383v3</name>
</gene>
<evidence type="ECO:0000256" key="1">
    <source>
        <dbReference type="SAM" id="Phobius"/>
    </source>
</evidence>
<dbReference type="GeneID" id="104583734"/>
<dbReference type="OrthoDB" id="10506015at2759"/>
<evidence type="ECO:0000313" key="4">
    <source>
        <dbReference type="Proteomes" id="UP000008810"/>
    </source>
</evidence>
<dbReference type="Proteomes" id="UP000008810">
    <property type="component" value="Chromosome 3"/>
</dbReference>
<proteinExistence type="predicted"/>
<keyword evidence="1" id="KW-0812">Transmembrane</keyword>
<accession>A0A2K2D2B2</accession>